<dbReference type="SUPFAM" id="SSF55073">
    <property type="entry name" value="Nucleotide cyclase"/>
    <property type="match status" value="1"/>
</dbReference>
<dbReference type="RefSeq" id="WP_277564421.1">
    <property type="nucleotide sequence ID" value="NZ_JAPDHZ010000002.1"/>
</dbReference>
<keyword evidence="1" id="KW-0812">Transmembrane</keyword>
<dbReference type="InterPro" id="IPR035965">
    <property type="entry name" value="PAS-like_dom_sf"/>
</dbReference>
<keyword evidence="1" id="KW-0472">Membrane</keyword>
<dbReference type="Gene3D" id="3.30.70.270">
    <property type="match status" value="1"/>
</dbReference>
<dbReference type="PANTHER" id="PTHR44757">
    <property type="entry name" value="DIGUANYLATE CYCLASE DGCP"/>
    <property type="match status" value="1"/>
</dbReference>
<dbReference type="CDD" id="cd01949">
    <property type="entry name" value="GGDEF"/>
    <property type="match status" value="1"/>
</dbReference>
<gene>
    <name evidence="4" type="ORF">OMP38_06850</name>
</gene>
<evidence type="ECO:0000256" key="1">
    <source>
        <dbReference type="SAM" id="Phobius"/>
    </source>
</evidence>
<feature type="transmembrane region" description="Helical" evidence="1">
    <location>
        <begin position="39"/>
        <end position="58"/>
    </location>
</feature>
<dbReference type="SMART" id="SM00267">
    <property type="entry name" value="GGDEF"/>
    <property type="match status" value="1"/>
</dbReference>
<sequence>MGGFLTNLALHIIPGAMLGWLSAEVFLRNPLHRLNRLASILFALMALQFGASFLASFFPEADAAKLVNGLLIVPTCVLGFLMMLFVRQLGGQTGKPPASYLDIALVVPFVLIVLVVSQPNVYGAYAKYTVALNPEEGVRAGSIILAATVWLYASAVWLIGWKAARNAADSTGSQHVQAGLGIFAGAVVTLTAMVAGLSGYSAAHAHLIGLYAMLLFAFFIRRAILYYGLMPSVMEKYRVLFELSPFGVLLLDAGGSIREANPVVKLLLGLPPAELIGKPVSMFLDRGERLPLGGVGSAMMEVGMVDIAGVSRRMTVHLSEVTAEGERMYCVVLQDETGRKKAEEEIWYLAYHDALTGVGNRLYFQETISSLLQNGTEGALLLLDLDRFKAVNDRHGHQAGDALLREIALKLRECTPLSGMLFRLGGDEFAVVLPDVGGAWEPAATAENLLAGLTGHRGAISPDSPVTVSIGIAQWPAHGSDTTALLHAADIAMYKSKEQGRNRYSVYAQAFAGAGA</sequence>
<keyword evidence="5" id="KW-1185">Reference proteome</keyword>
<feature type="transmembrane region" description="Helical" evidence="1">
    <location>
        <begin position="137"/>
        <end position="159"/>
    </location>
</feature>
<accession>A0A9X4KEM1</accession>
<proteinExistence type="predicted"/>
<feature type="domain" description="PAS" evidence="2">
    <location>
        <begin position="233"/>
        <end position="278"/>
    </location>
</feature>
<dbReference type="Pfam" id="PF00989">
    <property type="entry name" value="PAS"/>
    <property type="match status" value="1"/>
</dbReference>
<dbReference type="SUPFAM" id="SSF55785">
    <property type="entry name" value="PYP-like sensor domain (PAS domain)"/>
    <property type="match status" value="1"/>
</dbReference>
<feature type="transmembrane region" description="Helical" evidence="1">
    <location>
        <begin position="6"/>
        <end position="27"/>
    </location>
</feature>
<protein>
    <submittedName>
        <fullName evidence="4">Sensor domain-containing diguanylate cyclase</fullName>
    </submittedName>
</protein>
<dbReference type="PROSITE" id="PS50887">
    <property type="entry name" value="GGDEF"/>
    <property type="match status" value="1"/>
</dbReference>
<feature type="transmembrane region" description="Helical" evidence="1">
    <location>
        <begin position="208"/>
        <end position="229"/>
    </location>
</feature>
<dbReference type="NCBIfam" id="TIGR00254">
    <property type="entry name" value="GGDEF"/>
    <property type="match status" value="1"/>
</dbReference>
<dbReference type="InterPro" id="IPR000160">
    <property type="entry name" value="GGDEF_dom"/>
</dbReference>
<evidence type="ECO:0000313" key="4">
    <source>
        <dbReference type="EMBL" id="MDG0790603.1"/>
    </source>
</evidence>
<dbReference type="SMART" id="SM00091">
    <property type="entry name" value="PAS"/>
    <property type="match status" value="1"/>
</dbReference>
<feature type="transmembrane region" description="Helical" evidence="1">
    <location>
        <begin position="64"/>
        <end position="86"/>
    </location>
</feature>
<dbReference type="Pfam" id="PF00990">
    <property type="entry name" value="GGDEF"/>
    <property type="match status" value="1"/>
</dbReference>
<dbReference type="InterPro" id="IPR043128">
    <property type="entry name" value="Rev_trsase/Diguanyl_cyclase"/>
</dbReference>
<dbReference type="AlphaFoldDB" id="A0A9X4KEM1"/>
<dbReference type="InterPro" id="IPR029787">
    <property type="entry name" value="Nucleotide_cyclase"/>
</dbReference>
<dbReference type="CDD" id="cd00130">
    <property type="entry name" value="PAS"/>
    <property type="match status" value="1"/>
</dbReference>
<keyword evidence="1" id="KW-1133">Transmembrane helix</keyword>
<feature type="transmembrane region" description="Helical" evidence="1">
    <location>
        <begin position="98"/>
        <end position="117"/>
    </location>
</feature>
<dbReference type="InterPro" id="IPR013767">
    <property type="entry name" value="PAS_fold"/>
</dbReference>
<evidence type="ECO:0000259" key="2">
    <source>
        <dbReference type="PROSITE" id="PS50112"/>
    </source>
</evidence>
<dbReference type="PROSITE" id="PS50112">
    <property type="entry name" value="PAS"/>
    <property type="match status" value="1"/>
</dbReference>
<organism evidence="4 5">
    <name type="scientific">Cohnella ginsengisoli</name>
    <dbReference type="NCBI Taxonomy" id="425004"/>
    <lineage>
        <taxon>Bacteria</taxon>
        <taxon>Bacillati</taxon>
        <taxon>Bacillota</taxon>
        <taxon>Bacilli</taxon>
        <taxon>Bacillales</taxon>
        <taxon>Paenibacillaceae</taxon>
        <taxon>Cohnella</taxon>
    </lineage>
</organism>
<evidence type="ECO:0000259" key="3">
    <source>
        <dbReference type="PROSITE" id="PS50887"/>
    </source>
</evidence>
<dbReference type="EMBL" id="JAPDHZ010000002">
    <property type="protein sequence ID" value="MDG0790603.1"/>
    <property type="molecule type" value="Genomic_DNA"/>
</dbReference>
<dbReference type="PANTHER" id="PTHR44757:SF2">
    <property type="entry name" value="BIOFILM ARCHITECTURE MAINTENANCE PROTEIN MBAA"/>
    <property type="match status" value="1"/>
</dbReference>
<comment type="caution">
    <text evidence="4">The sequence shown here is derived from an EMBL/GenBank/DDBJ whole genome shotgun (WGS) entry which is preliminary data.</text>
</comment>
<evidence type="ECO:0000313" key="5">
    <source>
        <dbReference type="Proteomes" id="UP001153387"/>
    </source>
</evidence>
<feature type="transmembrane region" description="Helical" evidence="1">
    <location>
        <begin position="180"/>
        <end position="202"/>
    </location>
</feature>
<dbReference type="InterPro" id="IPR000014">
    <property type="entry name" value="PAS"/>
</dbReference>
<name>A0A9X4KEM1_9BACL</name>
<feature type="domain" description="GGDEF" evidence="3">
    <location>
        <begin position="376"/>
        <end position="509"/>
    </location>
</feature>
<dbReference type="Proteomes" id="UP001153387">
    <property type="component" value="Unassembled WGS sequence"/>
</dbReference>
<reference evidence="4 5" key="1">
    <citation type="submission" date="2022-10" db="EMBL/GenBank/DDBJ databases">
        <title>Comparative genomic analysis of Cohnella hashimotonis sp. nov., isolated from the International Space Station.</title>
        <authorList>
            <person name="Simpson A."/>
            <person name="Venkateswaran K."/>
        </authorList>
    </citation>
    <scope>NUCLEOTIDE SEQUENCE [LARGE SCALE GENOMIC DNA]</scope>
    <source>
        <strain evidence="4 5">DSM 18997</strain>
    </source>
</reference>
<dbReference type="InterPro" id="IPR052155">
    <property type="entry name" value="Biofilm_reg_signaling"/>
</dbReference>
<dbReference type="Gene3D" id="3.30.450.20">
    <property type="entry name" value="PAS domain"/>
    <property type="match status" value="1"/>
</dbReference>
<dbReference type="NCBIfam" id="TIGR00229">
    <property type="entry name" value="sensory_box"/>
    <property type="match status" value="1"/>
</dbReference>